<keyword evidence="2" id="KW-1185">Reference proteome</keyword>
<evidence type="ECO:0000313" key="1">
    <source>
        <dbReference type="EMBL" id="KAK7035764.1"/>
    </source>
</evidence>
<sequence>MDASISEPFHLASYNTPQRLQRSKSHRPTSNVYATHENIASGSRDGYVTATAQGDGIHVLDLSTLHPVVSHTLGPSTSFCCPSVTLSSLEEQENICTTYAAIASSADIPSEDGGRTIWTWRENVSSSVGDRVSQKRKATVLPHQISNIHPCNEMPQRLLVSSPEGDLTLLEADLGIRSTLPAPSTSASVLHSFVLSRESNTFLSGAPGRTAVLRLERSKDGTMDLRILDVSSDGELSDLGSTQIPVDQEQITAVSCSSSGYLSVLTSDGSWNSFQIELKNGVEIYPVAQPLHLKSLTFIGKPIEPTMNGEVSIIALNTSIVLLAAISSSPTRNIVLLVWDLQYSVLLASHVHSIPSTLSHLSKISLSLSLVTISTPQALLILSPPSAESPKTTASTRSSILVVPLTVPKMSTIANAIGRAAAGASWLVQPSADDTLGPSRAKALAAIQTAMMNNELAAAEKAFADWEQSEQQSRESESKLVYGHSFVRDVLNAVLQPTKQSSPYSPGLLRTLLQRRVVSTTMVEGGLLAALKLRGDWTSIDLCTSHVTDLTETELIFTLQSIAEHNRKSHGADAMQVDASPLGTIPTLSAFLNACVRYPTSPPNLRTAVHQYLSQPEDLVAVLEILDNWLGRWKGAEVIALPPTKSTGKNEDGIVVLKEGWQKEEHSAAHPPLIKVLSFIQTILDASFLALLQHTPAHRVLQRVLAKIQPEIQLTEQVEILRGPLEMFARAQAKAVRDGKDGKKDQGDWRRRRRLEHERAAMAVGGVYQLEELVL</sequence>
<dbReference type="EMBL" id="JAWWNJ010000019">
    <property type="protein sequence ID" value="KAK7035764.1"/>
    <property type="molecule type" value="Genomic_DNA"/>
</dbReference>
<reference evidence="1 2" key="1">
    <citation type="journal article" date="2024" name="J Genomics">
        <title>Draft genome sequencing and assembly of Favolaschia claudopus CIRM-BRFM 2984 isolated from oak limbs.</title>
        <authorList>
            <person name="Navarro D."/>
            <person name="Drula E."/>
            <person name="Chaduli D."/>
            <person name="Cazenave R."/>
            <person name="Ahrendt S."/>
            <person name="Wang J."/>
            <person name="Lipzen A."/>
            <person name="Daum C."/>
            <person name="Barry K."/>
            <person name="Grigoriev I.V."/>
            <person name="Favel A."/>
            <person name="Rosso M.N."/>
            <person name="Martin F."/>
        </authorList>
    </citation>
    <scope>NUCLEOTIDE SEQUENCE [LARGE SCALE GENOMIC DNA]</scope>
    <source>
        <strain evidence="1 2">CIRM-BRFM 2984</strain>
    </source>
</reference>
<gene>
    <name evidence="1" type="ORF">R3P38DRAFT_2908933</name>
</gene>
<dbReference type="Proteomes" id="UP001362999">
    <property type="component" value="Unassembled WGS sequence"/>
</dbReference>
<dbReference type="PANTHER" id="PTHR15633">
    <property type="entry name" value="NUCLEOLAR PROTEIN 11"/>
    <property type="match status" value="1"/>
</dbReference>
<organism evidence="1 2">
    <name type="scientific">Favolaschia claudopus</name>
    <dbReference type="NCBI Taxonomy" id="2862362"/>
    <lineage>
        <taxon>Eukaryota</taxon>
        <taxon>Fungi</taxon>
        <taxon>Dikarya</taxon>
        <taxon>Basidiomycota</taxon>
        <taxon>Agaricomycotina</taxon>
        <taxon>Agaricomycetes</taxon>
        <taxon>Agaricomycetidae</taxon>
        <taxon>Agaricales</taxon>
        <taxon>Marasmiineae</taxon>
        <taxon>Mycenaceae</taxon>
        <taxon>Favolaschia</taxon>
    </lineage>
</organism>
<dbReference type="GO" id="GO:0005730">
    <property type="term" value="C:nucleolus"/>
    <property type="evidence" value="ECO:0007669"/>
    <property type="project" value="TreeGrafter"/>
</dbReference>
<proteinExistence type="predicted"/>
<comment type="caution">
    <text evidence="1">The sequence shown here is derived from an EMBL/GenBank/DDBJ whole genome shotgun (WGS) entry which is preliminary data.</text>
</comment>
<dbReference type="AlphaFoldDB" id="A0AAW0CAJ3"/>
<dbReference type="PANTHER" id="PTHR15633:SF2">
    <property type="entry name" value="NUCLEOLAR PROTEIN 11"/>
    <property type="match status" value="1"/>
</dbReference>
<dbReference type="GO" id="GO:0030490">
    <property type="term" value="P:maturation of SSU-rRNA"/>
    <property type="evidence" value="ECO:0007669"/>
    <property type="project" value="InterPro"/>
</dbReference>
<name>A0AAW0CAJ3_9AGAR</name>
<evidence type="ECO:0000313" key="2">
    <source>
        <dbReference type="Proteomes" id="UP001362999"/>
    </source>
</evidence>
<dbReference type="GO" id="GO:0003723">
    <property type="term" value="F:RNA binding"/>
    <property type="evidence" value="ECO:0007669"/>
    <property type="project" value="TreeGrafter"/>
</dbReference>
<protein>
    <submittedName>
        <fullName evidence="1">Uncharacterized protein</fullName>
    </submittedName>
</protein>
<accession>A0AAW0CAJ3</accession>
<dbReference type="InterPro" id="IPR042859">
    <property type="entry name" value="NOL11"/>
</dbReference>